<reference evidence="1" key="1">
    <citation type="submission" date="2024-03" db="EMBL/GenBank/DDBJ databases">
        <title>Complete genome sequence of Sulfurisphaera javensis strain KD-1.</title>
        <authorList>
            <person name="Sakai H."/>
            <person name="Nur N."/>
            <person name="Suwanto A."/>
            <person name="Kurosawa N."/>
        </authorList>
    </citation>
    <scope>NUCLEOTIDE SEQUENCE</scope>
    <source>
        <strain evidence="1">KD-1</strain>
    </source>
</reference>
<dbReference type="Pfam" id="PF02635">
    <property type="entry name" value="DsrE"/>
    <property type="match status" value="1"/>
</dbReference>
<evidence type="ECO:0000313" key="1">
    <source>
        <dbReference type="EMBL" id="BFH73168.1"/>
    </source>
</evidence>
<dbReference type="PANTHER" id="PTHR37691:SF1">
    <property type="entry name" value="BLR3518 PROTEIN"/>
    <property type="match status" value="1"/>
</dbReference>
<sequence>MPLNVIVQIKDEDKVMQGLRSVINLYNDLKDAVIEVVFHQSAIKALLKDSNFREIIEDLMSKGIIIVGCENSIKAQKIKEDSLISGIRIVTSGVGEIVRKQSEGWIYLVV</sequence>
<dbReference type="AlphaFoldDB" id="A0AAT9GQH8"/>
<name>A0AAT9GQH8_9CREN</name>
<dbReference type="GeneID" id="92354037"/>
<dbReference type="InterPro" id="IPR003787">
    <property type="entry name" value="Sulphur_relay_DsrE/F-like"/>
</dbReference>
<dbReference type="KEGG" id="sjv:SJAV_11120"/>
<protein>
    <submittedName>
        <fullName evidence="1">DsrE family protein</fullName>
    </submittedName>
</protein>
<proteinExistence type="predicted"/>
<accession>A0AAT9GQH8</accession>
<dbReference type="EMBL" id="AP031322">
    <property type="protein sequence ID" value="BFH73168.1"/>
    <property type="molecule type" value="Genomic_DNA"/>
</dbReference>
<dbReference type="RefSeq" id="WP_369611333.1">
    <property type="nucleotide sequence ID" value="NZ_AP031322.1"/>
</dbReference>
<organism evidence="1">
    <name type="scientific">Sulfurisphaera javensis</name>
    <dbReference type="NCBI Taxonomy" id="2049879"/>
    <lineage>
        <taxon>Archaea</taxon>
        <taxon>Thermoproteota</taxon>
        <taxon>Thermoprotei</taxon>
        <taxon>Sulfolobales</taxon>
        <taxon>Sulfolobaceae</taxon>
        <taxon>Sulfurisphaera</taxon>
    </lineage>
</organism>
<dbReference type="InterPro" id="IPR027396">
    <property type="entry name" value="DsrEFH-like"/>
</dbReference>
<dbReference type="PANTHER" id="PTHR37691">
    <property type="entry name" value="BLR3518 PROTEIN"/>
    <property type="match status" value="1"/>
</dbReference>
<dbReference type="SUPFAM" id="SSF75169">
    <property type="entry name" value="DsrEFH-like"/>
    <property type="match status" value="1"/>
</dbReference>
<gene>
    <name evidence="1" type="ORF">SJAV_11120</name>
</gene>
<dbReference type="Gene3D" id="3.40.1260.10">
    <property type="entry name" value="DsrEFH-like"/>
    <property type="match status" value="1"/>
</dbReference>